<dbReference type="GO" id="GO:0005524">
    <property type="term" value="F:ATP binding"/>
    <property type="evidence" value="ECO:0007669"/>
    <property type="project" value="UniProtKB-KW"/>
</dbReference>
<evidence type="ECO:0000256" key="7">
    <source>
        <dbReference type="ARBA" id="ARBA00022989"/>
    </source>
</evidence>
<dbReference type="Pfam" id="PF00005">
    <property type="entry name" value="ABC_tran"/>
    <property type="match status" value="1"/>
</dbReference>
<keyword evidence="7 10" id="KW-1133">Transmembrane helix</keyword>
<dbReference type="EMBL" id="HBUF01349067">
    <property type="protein sequence ID" value="CAG6712191.1"/>
    <property type="molecule type" value="Transcribed_RNA"/>
</dbReference>
<dbReference type="InterPro" id="IPR003593">
    <property type="entry name" value="AAA+_ATPase"/>
</dbReference>
<feature type="transmembrane region" description="Helical" evidence="10">
    <location>
        <begin position="447"/>
        <end position="472"/>
    </location>
</feature>
<evidence type="ECO:0000256" key="10">
    <source>
        <dbReference type="SAM" id="Phobius"/>
    </source>
</evidence>
<dbReference type="PROSITE" id="PS00211">
    <property type="entry name" value="ABC_TRANSPORTER_1"/>
    <property type="match status" value="1"/>
</dbReference>
<dbReference type="SUPFAM" id="SSF52540">
    <property type="entry name" value="P-loop containing nucleoside triphosphate hydrolases"/>
    <property type="match status" value="1"/>
</dbReference>
<dbReference type="PANTHER" id="PTHR48041">
    <property type="entry name" value="ABC TRANSPORTER G FAMILY MEMBER 28"/>
    <property type="match status" value="1"/>
</dbReference>
<dbReference type="InterPro" id="IPR003439">
    <property type="entry name" value="ABC_transporter-like_ATP-bd"/>
</dbReference>
<evidence type="ECO:0000313" key="12">
    <source>
        <dbReference type="EMBL" id="CAG6654246.1"/>
    </source>
</evidence>
<feature type="transmembrane region" description="Helical" evidence="10">
    <location>
        <begin position="375"/>
        <end position="393"/>
    </location>
</feature>
<sequence>MAGAEEIELSHSLSSSESGTNLQTADRIELRFKELTYKVSTGLGFNTGEKDVLKTLCGRFPPNQLIAIMGPSGAGKSSLLDVLSGYRTSGVSGQILANGHNRNVNAFRRISCYIQQDDRLQPLLTVKEAMDSAADFKLGHRVSKEERKKIIENVIRLLGLEDSLYTRSSQLSGGQKKRLSIALELINNPRVMFLDEPTTGLDSQSCTQCIKLLKMISKQGRTIICTIHQPSASLFQMFDQVYLLANGNCLYQGATGEIVNYLSAINLPCPKYHNPADYVIELASGEYGQDKIEDMIRHSENGKSTQWQDKSYIMFPSSEHLNNNGIAKKQDKKAKTGCPSYCRPTLQDTSYSNQLGVLISRGILKIKRDSTLTHLRIIVNILVALMLGMLFYNSGKYASSVRINYYLLFSILIHHVMTSMMLNVLTFPMEMSILIKEHFNRWYSLKAYYISVNLLDIPVAGFSCILFTAIVYPLTGQPLEWDRFIMFNFTSLLVVFIAQSVGYMIGAVFNVVNGTFVGPVLVVPMMMFSGFGVTIKDIPTYLKWGSELSYLRYGLEGYIAAIYGLNREEFDCDELYCHYKLPKKFLELVSQPPDHFLSSSATLIGILFLIKLLAYFFLSWRIKVMR</sequence>
<dbReference type="PROSITE" id="PS50893">
    <property type="entry name" value="ABC_TRANSPORTER_2"/>
    <property type="match status" value="1"/>
</dbReference>
<dbReference type="SMART" id="SM00382">
    <property type="entry name" value="AAA"/>
    <property type="match status" value="1"/>
</dbReference>
<protein>
    <submittedName>
        <fullName evidence="12">ATP-binding cassette sub-family G member 4</fullName>
    </submittedName>
</protein>
<evidence type="ECO:0000256" key="2">
    <source>
        <dbReference type="ARBA" id="ARBA00005814"/>
    </source>
</evidence>
<dbReference type="EMBL" id="HBUF01104600">
    <property type="protein sequence ID" value="CAG6638893.1"/>
    <property type="molecule type" value="Transcribed_RNA"/>
</dbReference>
<comment type="subcellular location">
    <subcellularLocation>
        <location evidence="1">Membrane</location>
        <topology evidence="1">Multi-pass membrane protein</topology>
    </subcellularLocation>
</comment>
<keyword evidence="8 10" id="KW-0472">Membrane</keyword>
<keyword evidence="3" id="KW-0813">Transport</keyword>
<dbReference type="Pfam" id="PF01061">
    <property type="entry name" value="ABC2_membrane"/>
    <property type="match status" value="1"/>
</dbReference>
<dbReference type="Pfam" id="PF19055">
    <property type="entry name" value="ABC2_membrane_7"/>
    <property type="match status" value="1"/>
</dbReference>
<dbReference type="GO" id="GO:0140359">
    <property type="term" value="F:ABC-type transporter activity"/>
    <property type="evidence" value="ECO:0007669"/>
    <property type="project" value="InterPro"/>
</dbReference>
<keyword evidence="5" id="KW-0547">Nucleotide-binding</keyword>
<dbReference type="EMBL" id="HBUF01177204">
    <property type="protein sequence ID" value="CAG6654246.1"/>
    <property type="molecule type" value="Transcribed_RNA"/>
</dbReference>
<dbReference type="GO" id="GO:0016887">
    <property type="term" value="F:ATP hydrolysis activity"/>
    <property type="evidence" value="ECO:0007669"/>
    <property type="project" value="InterPro"/>
</dbReference>
<evidence type="ECO:0000256" key="1">
    <source>
        <dbReference type="ARBA" id="ARBA00004141"/>
    </source>
</evidence>
<evidence type="ECO:0000256" key="4">
    <source>
        <dbReference type="ARBA" id="ARBA00022692"/>
    </source>
</evidence>
<dbReference type="EMBL" id="HBUF01349066">
    <property type="protein sequence ID" value="CAG6712190.1"/>
    <property type="molecule type" value="Transcribed_RNA"/>
</dbReference>
<dbReference type="EMBL" id="HBUF01104601">
    <property type="protein sequence ID" value="CAG6638894.1"/>
    <property type="molecule type" value="Transcribed_RNA"/>
</dbReference>
<dbReference type="InterPro" id="IPR027417">
    <property type="entry name" value="P-loop_NTPase"/>
</dbReference>
<dbReference type="InterPro" id="IPR017871">
    <property type="entry name" value="ABC_transporter-like_CS"/>
</dbReference>
<dbReference type="InterPro" id="IPR013525">
    <property type="entry name" value="ABC2_TM"/>
</dbReference>
<dbReference type="InterPro" id="IPR043926">
    <property type="entry name" value="ABCG_dom"/>
</dbReference>
<evidence type="ECO:0000256" key="5">
    <source>
        <dbReference type="ARBA" id="ARBA00022741"/>
    </source>
</evidence>
<accession>A0A8D8RNX1</accession>
<feature type="transmembrane region" description="Helical" evidence="10">
    <location>
        <begin position="484"/>
        <end position="509"/>
    </location>
</feature>
<evidence type="ECO:0000256" key="3">
    <source>
        <dbReference type="ARBA" id="ARBA00022448"/>
    </source>
</evidence>
<keyword evidence="6 12" id="KW-0067">ATP-binding</keyword>
<proteinExistence type="inferred from homology"/>
<feature type="transmembrane region" description="Helical" evidence="10">
    <location>
        <begin position="405"/>
        <end position="426"/>
    </location>
</feature>
<feature type="domain" description="ABC transporter" evidence="11">
    <location>
        <begin position="30"/>
        <end position="271"/>
    </location>
</feature>
<dbReference type="GO" id="GO:0005886">
    <property type="term" value="C:plasma membrane"/>
    <property type="evidence" value="ECO:0007669"/>
    <property type="project" value="TreeGrafter"/>
</dbReference>
<dbReference type="EMBL" id="HBUF01104599">
    <property type="protein sequence ID" value="CAG6638892.1"/>
    <property type="molecule type" value="Transcribed_RNA"/>
</dbReference>
<dbReference type="InterPro" id="IPR050352">
    <property type="entry name" value="ABCG_transporters"/>
</dbReference>
<evidence type="ECO:0000256" key="6">
    <source>
        <dbReference type="ARBA" id="ARBA00022840"/>
    </source>
</evidence>
<feature type="transmembrane region" description="Helical" evidence="10">
    <location>
        <begin position="516"/>
        <end position="535"/>
    </location>
</feature>
<dbReference type="FunFam" id="3.40.50.300:FF:001077">
    <property type="entry name" value="Uncharacterized protein, isoform A"/>
    <property type="match status" value="1"/>
</dbReference>
<feature type="transmembrane region" description="Helical" evidence="10">
    <location>
        <begin position="596"/>
        <end position="618"/>
    </location>
</feature>
<reference evidence="12" key="1">
    <citation type="submission" date="2021-05" db="EMBL/GenBank/DDBJ databases">
        <authorList>
            <person name="Alioto T."/>
            <person name="Alioto T."/>
            <person name="Gomez Garrido J."/>
        </authorList>
    </citation>
    <scope>NUCLEOTIDE SEQUENCE</scope>
</reference>
<name>A0A8D8RNX1_9HEMI</name>
<evidence type="ECO:0000256" key="9">
    <source>
        <dbReference type="SAM" id="MobiDB-lite"/>
    </source>
</evidence>
<dbReference type="PANTHER" id="PTHR48041:SF26">
    <property type="entry name" value="FI22810P1"/>
    <property type="match status" value="1"/>
</dbReference>
<dbReference type="EMBL" id="HBUF01177205">
    <property type="protein sequence ID" value="CAG6654247.1"/>
    <property type="molecule type" value="Transcribed_RNA"/>
</dbReference>
<dbReference type="EMBL" id="HBUF01526917">
    <property type="protein sequence ID" value="CAG6750500.1"/>
    <property type="molecule type" value="Transcribed_RNA"/>
</dbReference>
<keyword evidence="4 10" id="KW-0812">Transmembrane</keyword>
<evidence type="ECO:0000256" key="8">
    <source>
        <dbReference type="ARBA" id="ARBA00023136"/>
    </source>
</evidence>
<feature type="region of interest" description="Disordered" evidence="9">
    <location>
        <begin position="1"/>
        <end position="20"/>
    </location>
</feature>
<dbReference type="CDD" id="cd03213">
    <property type="entry name" value="ABCG_EPDR"/>
    <property type="match status" value="1"/>
</dbReference>
<dbReference type="EMBL" id="HBUF01526916">
    <property type="protein sequence ID" value="CAG6750499.1"/>
    <property type="molecule type" value="Transcribed_RNA"/>
</dbReference>
<evidence type="ECO:0000259" key="11">
    <source>
        <dbReference type="PROSITE" id="PS50893"/>
    </source>
</evidence>
<dbReference type="Gene3D" id="3.40.50.300">
    <property type="entry name" value="P-loop containing nucleotide triphosphate hydrolases"/>
    <property type="match status" value="1"/>
</dbReference>
<organism evidence="12">
    <name type="scientific">Cacopsylla melanoneura</name>
    <dbReference type="NCBI Taxonomy" id="428564"/>
    <lineage>
        <taxon>Eukaryota</taxon>
        <taxon>Metazoa</taxon>
        <taxon>Ecdysozoa</taxon>
        <taxon>Arthropoda</taxon>
        <taxon>Hexapoda</taxon>
        <taxon>Insecta</taxon>
        <taxon>Pterygota</taxon>
        <taxon>Neoptera</taxon>
        <taxon>Paraneoptera</taxon>
        <taxon>Hemiptera</taxon>
        <taxon>Sternorrhyncha</taxon>
        <taxon>Psylloidea</taxon>
        <taxon>Psyllidae</taxon>
        <taxon>Psyllinae</taxon>
        <taxon>Cacopsylla</taxon>
    </lineage>
</organism>
<dbReference type="AlphaFoldDB" id="A0A8D8RNX1"/>
<comment type="similarity">
    <text evidence="2">Belongs to the ABC transporter superfamily. ABCG family. Eye pigment precursor importer (TC 3.A.1.204) subfamily.</text>
</comment>